<protein>
    <submittedName>
        <fullName evidence="9">MFS transporter</fullName>
    </submittedName>
    <submittedName>
        <fullName evidence="8">Permease of the major facilitator superfamily</fullName>
    </submittedName>
</protein>
<dbReference type="PANTHER" id="PTHR42718:SF24">
    <property type="entry name" value="MAJOR FACILITATOR SUPERFAMILY (MFS) PROFILE DOMAIN-CONTAINING PROTEIN"/>
    <property type="match status" value="1"/>
</dbReference>
<feature type="transmembrane region" description="Helical" evidence="6">
    <location>
        <begin position="397"/>
        <end position="415"/>
    </location>
</feature>
<dbReference type="PROSITE" id="PS50850">
    <property type="entry name" value="MFS"/>
    <property type="match status" value="1"/>
</dbReference>
<dbReference type="PANTHER" id="PTHR42718">
    <property type="entry name" value="MAJOR FACILITATOR SUPERFAMILY MULTIDRUG TRANSPORTER MFSC"/>
    <property type="match status" value="1"/>
</dbReference>
<feature type="transmembrane region" description="Helical" evidence="6">
    <location>
        <begin position="290"/>
        <end position="308"/>
    </location>
</feature>
<organism evidence="9 11">
    <name type="scientific">Leuconostoc gasicomitatum</name>
    <dbReference type="NCBI Taxonomy" id="115778"/>
    <lineage>
        <taxon>Bacteria</taxon>
        <taxon>Bacillati</taxon>
        <taxon>Bacillota</taxon>
        <taxon>Bacilli</taxon>
        <taxon>Lactobacillales</taxon>
        <taxon>Lactobacillaceae</taxon>
        <taxon>Leuconostoc</taxon>
        <taxon>Leuconostoc gelidum group</taxon>
    </lineage>
</organism>
<comment type="caution">
    <text evidence="9">The sequence shown here is derived from an EMBL/GenBank/DDBJ whole genome shotgun (WGS) entry which is preliminary data.</text>
</comment>
<dbReference type="Proteomes" id="UP000199271">
    <property type="component" value="Unassembled WGS sequence"/>
</dbReference>
<feature type="transmembrane region" description="Helical" evidence="6">
    <location>
        <begin position="427"/>
        <end position="445"/>
    </location>
</feature>
<dbReference type="Pfam" id="PF07690">
    <property type="entry name" value="MFS_1"/>
    <property type="match status" value="1"/>
</dbReference>
<feature type="transmembrane region" description="Helical" evidence="6">
    <location>
        <begin position="101"/>
        <end position="122"/>
    </location>
</feature>
<evidence type="ECO:0000256" key="2">
    <source>
        <dbReference type="ARBA" id="ARBA00022448"/>
    </source>
</evidence>
<reference evidence="9" key="2">
    <citation type="submission" date="2021-05" db="EMBL/GenBank/DDBJ databases">
        <title>Pangenome of Leuconostoc gelidum warrants species status for Leuconostoc gelidum subsp. gasicomitatum.</title>
        <authorList>
            <person name="Johansson P."/>
            <person name="Sade E."/>
            <person name="Hultman J."/>
            <person name="Auvinen P."/>
            <person name="Bjorkroth J."/>
        </authorList>
    </citation>
    <scope>NUCLEOTIDE SEQUENCE</scope>
    <source>
        <strain evidence="9">A.21.4</strain>
    </source>
</reference>
<evidence type="ECO:0000256" key="6">
    <source>
        <dbReference type="SAM" id="Phobius"/>
    </source>
</evidence>
<dbReference type="OMA" id="MQITMLV"/>
<feature type="domain" description="Major facilitator superfamily (MFS) profile" evidence="7">
    <location>
        <begin position="11"/>
        <end position="450"/>
    </location>
</feature>
<dbReference type="InterPro" id="IPR020846">
    <property type="entry name" value="MFS_dom"/>
</dbReference>
<dbReference type="Gene3D" id="1.20.1720.10">
    <property type="entry name" value="Multidrug resistance protein D"/>
    <property type="match status" value="1"/>
</dbReference>
<dbReference type="EMBL" id="FBSY01000019">
    <property type="protein sequence ID" value="CUW19006.1"/>
    <property type="molecule type" value="Genomic_DNA"/>
</dbReference>
<sequence length="453" mass="49466">MFKNIRQLTPFSLMLLSISFIMSISQSTMTTAYPILMRNFNVSATTVQWLTTGFMVAMTLVMPLSPWLLDNVHLKPLLNSIVAIFLIGTAIAMLSPNFLGIIVGRLLEGMAVGALFPTFQSVIMENTTKGQRGLTMGVVGLVMGSALAVGPIISGVILQWVSWRALFALFFFTLLILIIAFQHLIKNTHSINKSNFDWLSAITLVGFGGVLYTIASLPSTGFNLTSCFILIISILLLLVFIVRQQKQSQPFLNLTVFKYQGFLPGLILTGISYSGLIIATVLMPLFYQRVFYLSPLWSGLLMVPAAIFLSQLNPRAGRLLNQIGLKKLVYIGMSMMIMGYSLLALAGTTSWFYGLVAAMLLEGGNAFVMMPSVTAANNALPKNLVSHGTALITTMRQVIGASSVVVATILLTFFNEHVSVGQSLTQTSGWFIIVPVIGFLLATRLQSHSQQQI</sequence>
<dbReference type="GeneID" id="34301382"/>
<dbReference type="InterPro" id="IPR011701">
    <property type="entry name" value="MFS"/>
</dbReference>
<dbReference type="Proteomes" id="UP000752647">
    <property type="component" value="Unassembled WGS sequence"/>
</dbReference>
<dbReference type="GO" id="GO:0022857">
    <property type="term" value="F:transmembrane transporter activity"/>
    <property type="evidence" value="ECO:0007669"/>
    <property type="project" value="InterPro"/>
</dbReference>
<dbReference type="Gene3D" id="1.20.1250.20">
    <property type="entry name" value="MFS general substrate transporter like domains"/>
    <property type="match status" value="1"/>
</dbReference>
<feature type="transmembrane region" description="Helical" evidence="6">
    <location>
        <begin position="76"/>
        <end position="95"/>
    </location>
</feature>
<keyword evidence="2" id="KW-0813">Transport</keyword>
<feature type="transmembrane region" description="Helical" evidence="6">
    <location>
        <begin position="134"/>
        <end position="157"/>
    </location>
</feature>
<evidence type="ECO:0000313" key="9">
    <source>
        <dbReference type="EMBL" id="MBZ5962111.1"/>
    </source>
</evidence>
<evidence type="ECO:0000313" key="10">
    <source>
        <dbReference type="Proteomes" id="UP000199271"/>
    </source>
</evidence>
<evidence type="ECO:0000256" key="4">
    <source>
        <dbReference type="ARBA" id="ARBA00022989"/>
    </source>
</evidence>
<evidence type="ECO:0000256" key="3">
    <source>
        <dbReference type="ARBA" id="ARBA00022692"/>
    </source>
</evidence>
<feature type="transmembrane region" description="Helical" evidence="6">
    <location>
        <begin position="48"/>
        <end position="69"/>
    </location>
</feature>
<feature type="transmembrane region" description="Helical" evidence="6">
    <location>
        <begin position="221"/>
        <end position="242"/>
    </location>
</feature>
<evidence type="ECO:0000313" key="8">
    <source>
        <dbReference type="EMBL" id="CUW19006.1"/>
    </source>
</evidence>
<evidence type="ECO:0000313" key="11">
    <source>
        <dbReference type="Proteomes" id="UP000752647"/>
    </source>
</evidence>
<evidence type="ECO:0000256" key="5">
    <source>
        <dbReference type="ARBA" id="ARBA00023136"/>
    </source>
</evidence>
<feature type="transmembrane region" description="Helical" evidence="6">
    <location>
        <begin position="163"/>
        <end position="184"/>
    </location>
</feature>
<feature type="transmembrane region" description="Helical" evidence="6">
    <location>
        <begin position="196"/>
        <end position="215"/>
    </location>
</feature>
<evidence type="ECO:0000256" key="1">
    <source>
        <dbReference type="ARBA" id="ARBA00004651"/>
    </source>
</evidence>
<name>A0A9Q3SUS4_9LACO</name>
<accession>A0A9Q3SUS4</accession>
<keyword evidence="10" id="KW-1185">Reference proteome</keyword>
<evidence type="ECO:0000259" key="7">
    <source>
        <dbReference type="PROSITE" id="PS50850"/>
    </source>
</evidence>
<proteinExistence type="predicted"/>
<dbReference type="RefSeq" id="WP_010389964.1">
    <property type="nucleotide sequence ID" value="NZ_BPKT01000011.1"/>
</dbReference>
<feature type="transmembrane region" description="Helical" evidence="6">
    <location>
        <begin position="262"/>
        <end position="284"/>
    </location>
</feature>
<keyword evidence="3 6" id="KW-0812">Transmembrane</keyword>
<keyword evidence="5 6" id="KW-0472">Membrane</keyword>
<dbReference type="InterPro" id="IPR036259">
    <property type="entry name" value="MFS_trans_sf"/>
</dbReference>
<dbReference type="EMBL" id="JAHBFI010000006">
    <property type="protein sequence ID" value="MBZ5962111.1"/>
    <property type="molecule type" value="Genomic_DNA"/>
</dbReference>
<dbReference type="GO" id="GO:0005886">
    <property type="term" value="C:plasma membrane"/>
    <property type="evidence" value="ECO:0007669"/>
    <property type="project" value="UniProtKB-SubCell"/>
</dbReference>
<reference evidence="8 10" key="1">
    <citation type="submission" date="2015-12" db="EMBL/GenBank/DDBJ databases">
        <authorList>
            <person name="Andreevskaya M."/>
        </authorList>
    </citation>
    <scope>NUCLEOTIDE SEQUENCE [LARGE SCALE GENOMIC DNA]</scope>
    <source>
        <strain evidence="8 10">C122c</strain>
    </source>
</reference>
<keyword evidence="4 6" id="KW-1133">Transmembrane helix</keyword>
<gene>
    <name evidence="8" type="ORF">C122C_0218</name>
    <name evidence="9" type="ORF">KIJ12_02880</name>
</gene>
<dbReference type="AlphaFoldDB" id="A0A9Q3SUS4"/>
<comment type="subcellular location">
    <subcellularLocation>
        <location evidence="1">Cell membrane</location>
        <topology evidence="1">Multi-pass membrane protein</topology>
    </subcellularLocation>
</comment>
<dbReference type="SUPFAM" id="SSF103473">
    <property type="entry name" value="MFS general substrate transporter"/>
    <property type="match status" value="1"/>
</dbReference>